<evidence type="ECO:0000256" key="1">
    <source>
        <dbReference type="ARBA" id="ARBA00006739"/>
    </source>
</evidence>
<keyword evidence="2" id="KW-0328">Glycosyltransferase</keyword>
<evidence type="ECO:0000256" key="4">
    <source>
        <dbReference type="SAM" id="MobiDB-lite"/>
    </source>
</evidence>
<sequence>MADVERHYRPMIAALEHKSTAPPRSMDALEFGLRYLDPAYYLTRYRDVASAGADPMTHWLNHGLQEGRSPHPLLESEWHESNYGIPGADALSDYLESGWLAGRSPSPLVNPGSVGLRESSMSPLVWLAHELQQGRDVDCGFFDTRVWAESMGGDAPALSPQSRITEYVVHGWRAPWPSSWQGVREPSYEVDDNWNSGPLLDNDRPGLSVIIPVHRLGPPMDRCVRSLAGQLREVDEVIVVLDTADELRWPALDEVSDHRWRVVLTGGGAGFAGAVNAGAATARPGHNLVLLNSDAVVLAGALDQLARHGALNPDVASVSAFSNNGSVASYPFASKGSRLSPGVPPGEVARLAALANPGFAIPIATALGHCFWVRRGVWEGSGGLDAVRFPEGYGEENDWSLRVAQDGWKHLVALDAYVWHHGHASFGAERASRLTERGLRTLESAHPGAELEMREAGHSYFSGSWRAYARLDAARLAASMRNVGGVRRVIVTHDLSGGIFEFIDREGRFDPATDVWVRLSTAAPEFRVEGGSVPIPQLDGSVGSPPIDELASVVALLSPREVEVHSVVSAQPLESVSQLVALDVPLRLFQHDYFLACPRVTMLGGSSSGATPTFCGSEADAAQCDTCIGRWGSDYYTGPTSSWRVATLGLREAAAESWVPSAEAAEILRPHRLASPEWPHGQPKPPTQRSGRDARHPNVLLVGSIGLAKGAPLVRDVAALNRLEGGPLVIGLLGAFDESFGKYLDVFDLVYGPYDNATLTPLRHQPDVVWLSSVWPETHLYAAEDARLVAPGAACVVMDVGGAQVRRARELFDEVVALPVTDAYEVYRSLVSLVESRSGHHGR</sequence>
<proteinExistence type="inferred from homology"/>
<dbReference type="InterPro" id="IPR029044">
    <property type="entry name" value="Nucleotide-diphossugar_trans"/>
</dbReference>
<dbReference type="GO" id="GO:0016757">
    <property type="term" value="F:glycosyltransferase activity"/>
    <property type="evidence" value="ECO:0007669"/>
    <property type="project" value="UniProtKB-KW"/>
</dbReference>
<evidence type="ECO:0000259" key="5">
    <source>
        <dbReference type="Pfam" id="PF00535"/>
    </source>
</evidence>
<organism evidence="6">
    <name type="scientific">freshwater metagenome</name>
    <dbReference type="NCBI Taxonomy" id="449393"/>
    <lineage>
        <taxon>unclassified sequences</taxon>
        <taxon>metagenomes</taxon>
        <taxon>ecological metagenomes</taxon>
    </lineage>
</organism>
<dbReference type="SUPFAM" id="SSF53448">
    <property type="entry name" value="Nucleotide-diphospho-sugar transferases"/>
    <property type="match status" value="1"/>
</dbReference>
<evidence type="ECO:0000256" key="2">
    <source>
        <dbReference type="ARBA" id="ARBA00022676"/>
    </source>
</evidence>
<keyword evidence="3" id="KW-0808">Transferase</keyword>
<protein>
    <submittedName>
        <fullName evidence="6">Unannotated protein</fullName>
    </submittedName>
</protein>
<evidence type="ECO:0000313" key="6">
    <source>
        <dbReference type="EMBL" id="CAB5028161.1"/>
    </source>
</evidence>
<feature type="domain" description="Glycosyltransferase 2-like" evidence="5">
    <location>
        <begin position="208"/>
        <end position="375"/>
    </location>
</feature>
<evidence type="ECO:0000256" key="3">
    <source>
        <dbReference type="ARBA" id="ARBA00022679"/>
    </source>
</evidence>
<dbReference type="PANTHER" id="PTHR43179:SF12">
    <property type="entry name" value="GALACTOFURANOSYLTRANSFERASE GLFT2"/>
    <property type="match status" value="1"/>
</dbReference>
<dbReference type="InterPro" id="IPR001173">
    <property type="entry name" value="Glyco_trans_2-like"/>
</dbReference>
<reference evidence="6" key="1">
    <citation type="submission" date="2020-05" db="EMBL/GenBank/DDBJ databases">
        <authorList>
            <person name="Chiriac C."/>
            <person name="Salcher M."/>
            <person name="Ghai R."/>
            <person name="Kavagutti S V."/>
        </authorList>
    </citation>
    <scope>NUCLEOTIDE SEQUENCE</scope>
</reference>
<dbReference type="Gene3D" id="3.90.550.10">
    <property type="entry name" value="Spore Coat Polysaccharide Biosynthesis Protein SpsA, Chain A"/>
    <property type="match status" value="1"/>
</dbReference>
<comment type="similarity">
    <text evidence="1">Belongs to the glycosyltransferase 2 family.</text>
</comment>
<feature type="region of interest" description="Disordered" evidence="4">
    <location>
        <begin position="673"/>
        <end position="694"/>
    </location>
</feature>
<name>A0A6J7RHG4_9ZZZZ</name>
<accession>A0A6J7RHG4</accession>
<dbReference type="PANTHER" id="PTHR43179">
    <property type="entry name" value="RHAMNOSYLTRANSFERASE WBBL"/>
    <property type="match status" value="1"/>
</dbReference>
<dbReference type="Pfam" id="PF00535">
    <property type="entry name" value="Glycos_transf_2"/>
    <property type="match status" value="1"/>
</dbReference>
<dbReference type="AlphaFoldDB" id="A0A6J7RHG4"/>
<dbReference type="EMBL" id="CAFBOZ010000414">
    <property type="protein sequence ID" value="CAB5028161.1"/>
    <property type="molecule type" value="Genomic_DNA"/>
</dbReference>
<gene>
    <name evidence="6" type="ORF">UFOPK3992_02143</name>
</gene>